<sequence length="108" mass="12637">MYGLLFVATVGGIATGVQLRTKHSTIKEKLINTGYFVPSDDDKIWDVLWKQYDHDLNTAPKIKRLELSRYRNKDTFFRFCKEMLNTYTSSVNAGVYERDVKNWCVLSY</sequence>
<dbReference type="AlphaFoldDB" id="A0A478FQD2"/>
<evidence type="ECO:0000313" key="1">
    <source>
        <dbReference type="EMBL" id="GCE63691.1"/>
    </source>
</evidence>
<dbReference type="Proteomes" id="UP000324831">
    <property type="component" value="Unassembled WGS sequence"/>
</dbReference>
<gene>
    <name evidence="1" type="ORF">MHSWG343_06910</name>
</gene>
<comment type="caution">
    <text evidence="1">The sequence shown here is derived from an EMBL/GenBank/DDBJ whole genome shotgun (WGS) entry which is preliminary data.</text>
</comment>
<dbReference type="EMBL" id="BIMN01000003">
    <property type="protein sequence ID" value="GCE63691.1"/>
    <property type="molecule type" value="Genomic_DNA"/>
</dbReference>
<protein>
    <submittedName>
        <fullName evidence="1">Uncharacterized protein</fullName>
    </submittedName>
</protein>
<name>A0A478FQD2_9MOLU</name>
<reference evidence="1 2" key="1">
    <citation type="submission" date="2019-01" db="EMBL/GenBank/DDBJ databases">
        <title>Draft genome sequences of Candidatus Mycoplasma haemohominis SWG34-3 identified from a patient with pyrexia, anemia and liver dysfunction.</title>
        <authorList>
            <person name="Sekizuka T."/>
            <person name="Hattori N."/>
            <person name="Katano H."/>
            <person name="Takuma T."/>
            <person name="Ito T."/>
            <person name="Arai N."/>
            <person name="Yanai R."/>
            <person name="Ishii S."/>
            <person name="Miura Y."/>
            <person name="Tokunaga T."/>
            <person name="Watanabe H."/>
            <person name="Nomura N."/>
            <person name="Eguchi J."/>
            <person name="Arai T."/>
            <person name="Hasegawa H."/>
            <person name="Nakamaki T."/>
            <person name="Wakita T."/>
            <person name="Niki Y."/>
            <person name="Kuroda M."/>
        </authorList>
    </citation>
    <scope>NUCLEOTIDE SEQUENCE [LARGE SCALE GENOMIC DNA]</scope>
    <source>
        <strain evidence="1">SWG34-3</strain>
    </source>
</reference>
<accession>A0A478FQD2</accession>
<evidence type="ECO:0000313" key="2">
    <source>
        <dbReference type="Proteomes" id="UP000324831"/>
    </source>
</evidence>
<proteinExistence type="predicted"/>
<organism evidence="1 2">
    <name type="scientific">Candidatus Mycoplasma haematohominis</name>
    <dbReference type="NCBI Taxonomy" id="1494318"/>
    <lineage>
        <taxon>Bacteria</taxon>
        <taxon>Bacillati</taxon>
        <taxon>Mycoplasmatota</taxon>
        <taxon>Mollicutes</taxon>
        <taxon>Mycoplasmataceae</taxon>
        <taxon>Mycoplasma</taxon>
    </lineage>
</organism>